<keyword evidence="2" id="KW-1185">Reference proteome</keyword>
<dbReference type="PANTHER" id="PTHR40266">
    <property type="entry name" value="TOXIN HIGB-1"/>
    <property type="match status" value="1"/>
</dbReference>
<dbReference type="Proteomes" id="UP000650424">
    <property type="component" value="Unassembled WGS sequence"/>
</dbReference>
<dbReference type="SUPFAM" id="SSF143011">
    <property type="entry name" value="RelE-like"/>
    <property type="match status" value="1"/>
</dbReference>
<organism evidence="1 2">
    <name type="scientific">Undibacterium hunanense</name>
    <dbReference type="NCBI Taxonomy" id="2762292"/>
    <lineage>
        <taxon>Bacteria</taxon>
        <taxon>Pseudomonadati</taxon>
        <taxon>Pseudomonadota</taxon>
        <taxon>Betaproteobacteria</taxon>
        <taxon>Burkholderiales</taxon>
        <taxon>Oxalobacteraceae</taxon>
        <taxon>Undibacterium</taxon>
    </lineage>
</organism>
<proteinExistence type="predicted"/>
<evidence type="ECO:0000313" key="2">
    <source>
        <dbReference type="Proteomes" id="UP000650424"/>
    </source>
</evidence>
<dbReference type="Gene3D" id="3.30.2310.20">
    <property type="entry name" value="RelE-like"/>
    <property type="match status" value="1"/>
</dbReference>
<evidence type="ECO:0000313" key="1">
    <source>
        <dbReference type="EMBL" id="MBC3916937.1"/>
    </source>
</evidence>
<dbReference type="RefSeq" id="WP_186946162.1">
    <property type="nucleotide sequence ID" value="NZ_JACOGF010000002.1"/>
</dbReference>
<reference evidence="1 2" key="1">
    <citation type="submission" date="2020-08" db="EMBL/GenBank/DDBJ databases">
        <title>Novel species isolated from subtropical streams in China.</title>
        <authorList>
            <person name="Lu H."/>
        </authorList>
    </citation>
    <scope>NUCLEOTIDE SEQUENCE [LARGE SCALE GENOMIC DNA]</scope>
    <source>
        <strain evidence="1 2">CY18W</strain>
    </source>
</reference>
<name>A0ABR6ZM18_9BURK</name>
<sequence>MIKSFSHKGLQLFFETGTKSGIQAHHAGKLRLQLAALHQAAKPEDLNAPSWRLHALKGNLQGHWSLTVNGNWRLTFRFEDTDVILVDYQDYH</sequence>
<dbReference type="Pfam" id="PF05015">
    <property type="entry name" value="HigB-like_toxin"/>
    <property type="match status" value="1"/>
</dbReference>
<accession>A0ABR6ZM18</accession>
<comment type="caution">
    <text evidence="1">The sequence shown here is derived from an EMBL/GenBank/DDBJ whole genome shotgun (WGS) entry which is preliminary data.</text>
</comment>
<dbReference type="PANTHER" id="PTHR40266:SF2">
    <property type="entry name" value="TOXIN HIGB-1"/>
    <property type="match status" value="1"/>
</dbReference>
<gene>
    <name evidence="1" type="ORF">H8L32_05565</name>
</gene>
<dbReference type="InterPro" id="IPR007711">
    <property type="entry name" value="HigB-1"/>
</dbReference>
<dbReference type="InterPro" id="IPR035093">
    <property type="entry name" value="RelE/ParE_toxin_dom_sf"/>
</dbReference>
<protein>
    <submittedName>
        <fullName evidence="1">Type II toxin-antitoxin system RelE/ParE family toxin</fullName>
    </submittedName>
</protein>
<dbReference type="EMBL" id="JACOGF010000002">
    <property type="protein sequence ID" value="MBC3916937.1"/>
    <property type="molecule type" value="Genomic_DNA"/>
</dbReference>